<sequence>MKVLSVEELGAAILQPLRSGQRLAAGAMPVAAAVEGDAPVAALIARFDVAAEGSSPAQLDRRHDTALSSGQRCVLGTIGLTVATEYIRHFRP</sequence>
<dbReference type="EMBL" id="JAGILA010000024">
    <property type="protein sequence ID" value="MBP2239447.1"/>
    <property type="molecule type" value="Genomic_DNA"/>
</dbReference>
<gene>
    <name evidence="1" type="ORF">J2Z31_006000</name>
</gene>
<accession>A0ABS4RC76</accession>
<proteinExistence type="predicted"/>
<keyword evidence="2" id="KW-1185">Reference proteome</keyword>
<organism evidence="1 2">
    <name type="scientific">Sinorhizobium kostiense</name>
    <dbReference type="NCBI Taxonomy" id="76747"/>
    <lineage>
        <taxon>Bacteria</taxon>
        <taxon>Pseudomonadati</taxon>
        <taxon>Pseudomonadota</taxon>
        <taxon>Alphaproteobacteria</taxon>
        <taxon>Hyphomicrobiales</taxon>
        <taxon>Rhizobiaceae</taxon>
        <taxon>Sinorhizobium/Ensifer group</taxon>
        <taxon>Sinorhizobium</taxon>
    </lineage>
</organism>
<name>A0ABS4RC76_9HYPH</name>
<dbReference type="Proteomes" id="UP000730739">
    <property type="component" value="Unassembled WGS sequence"/>
</dbReference>
<protein>
    <submittedName>
        <fullName evidence="1">Uncharacterized protein</fullName>
    </submittedName>
</protein>
<evidence type="ECO:0000313" key="2">
    <source>
        <dbReference type="Proteomes" id="UP000730739"/>
    </source>
</evidence>
<comment type="caution">
    <text evidence="1">The sequence shown here is derived from an EMBL/GenBank/DDBJ whole genome shotgun (WGS) entry which is preliminary data.</text>
</comment>
<evidence type="ECO:0000313" key="1">
    <source>
        <dbReference type="EMBL" id="MBP2239447.1"/>
    </source>
</evidence>
<reference evidence="1 2" key="1">
    <citation type="submission" date="2021-03" db="EMBL/GenBank/DDBJ databases">
        <title>Genomic Encyclopedia of Type Strains, Phase IV (KMG-IV): sequencing the most valuable type-strain genomes for metagenomic binning, comparative biology and taxonomic classification.</title>
        <authorList>
            <person name="Goeker M."/>
        </authorList>
    </citation>
    <scope>NUCLEOTIDE SEQUENCE [LARGE SCALE GENOMIC DNA]</scope>
    <source>
        <strain evidence="1 2">DSM 13372</strain>
    </source>
</reference>